<evidence type="ECO:0000259" key="1">
    <source>
        <dbReference type="PROSITE" id="PS51787"/>
    </source>
</evidence>
<reference evidence="2" key="1">
    <citation type="submission" date="2018-05" db="EMBL/GenBank/DDBJ databases">
        <authorList>
            <person name="Lanie J.A."/>
            <person name="Ng W.-L."/>
            <person name="Kazmierczak K.M."/>
            <person name="Andrzejewski T.M."/>
            <person name="Davidsen T.M."/>
            <person name="Wayne K.J."/>
            <person name="Tettelin H."/>
            <person name="Glass J.I."/>
            <person name="Rusch D."/>
            <person name="Podicherti R."/>
            <person name="Tsui H.-C.T."/>
            <person name="Winkler M.E."/>
        </authorList>
    </citation>
    <scope>NUCLEOTIDE SEQUENCE</scope>
</reference>
<feature type="domain" description="Lon N-terminal" evidence="1">
    <location>
        <begin position="11"/>
        <end position="139"/>
    </location>
</feature>
<dbReference type="Gene3D" id="2.30.130.40">
    <property type="entry name" value="LON domain-like"/>
    <property type="match status" value="1"/>
</dbReference>
<dbReference type="InterPro" id="IPR003111">
    <property type="entry name" value="Lon_prtase_N"/>
</dbReference>
<dbReference type="Pfam" id="PF02190">
    <property type="entry name" value="LON_substr_bdg"/>
    <property type="match status" value="1"/>
</dbReference>
<organism evidence="2">
    <name type="scientific">marine metagenome</name>
    <dbReference type="NCBI Taxonomy" id="408172"/>
    <lineage>
        <taxon>unclassified sequences</taxon>
        <taxon>metagenomes</taxon>
        <taxon>ecological metagenomes</taxon>
    </lineage>
</organism>
<dbReference type="PANTHER" id="PTHR46732:SF8">
    <property type="entry name" value="ATP-DEPENDENT PROTEASE LA (LON) DOMAIN PROTEIN"/>
    <property type="match status" value="1"/>
</dbReference>
<sequence>MKKIENLPKKISVFPLSNFIIFPNTSVPLNIFEPRYIKMIDDSMKANRIIGVVQPRNKKEIPELYSTGCVGRITNFNETDDGRYLIIIRGISRFKILSEINNDKPYRECEVNFDQYSKDMIENYNEVKFSDLELIFKNL</sequence>
<feature type="non-terminal residue" evidence="2">
    <location>
        <position position="1"/>
    </location>
</feature>
<proteinExistence type="predicted"/>
<dbReference type="PROSITE" id="PS51787">
    <property type="entry name" value="LON_N"/>
    <property type="match status" value="1"/>
</dbReference>
<gene>
    <name evidence="2" type="ORF">METZ01_LOCUS454788</name>
</gene>
<dbReference type="SUPFAM" id="SSF88697">
    <property type="entry name" value="PUA domain-like"/>
    <property type="match status" value="1"/>
</dbReference>
<accession>A0A383A2J6</accession>
<feature type="non-terminal residue" evidence="2">
    <location>
        <position position="139"/>
    </location>
</feature>
<dbReference type="PANTHER" id="PTHR46732">
    <property type="entry name" value="ATP-DEPENDENT PROTEASE LA (LON) DOMAIN PROTEIN"/>
    <property type="match status" value="1"/>
</dbReference>
<dbReference type="AlphaFoldDB" id="A0A383A2J6"/>
<protein>
    <recommendedName>
        <fullName evidence="1">Lon N-terminal domain-containing protein</fullName>
    </recommendedName>
</protein>
<name>A0A383A2J6_9ZZZZ</name>
<dbReference type="InterPro" id="IPR015947">
    <property type="entry name" value="PUA-like_sf"/>
</dbReference>
<evidence type="ECO:0000313" key="2">
    <source>
        <dbReference type="EMBL" id="SVE01934.1"/>
    </source>
</evidence>
<dbReference type="InterPro" id="IPR046336">
    <property type="entry name" value="Lon_prtase_N_sf"/>
</dbReference>
<dbReference type="EMBL" id="UINC01188622">
    <property type="protein sequence ID" value="SVE01934.1"/>
    <property type="molecule type" value="Genomic_DNA"/>
</dbReference>